<dbReference type="CDD" id="cd01949">
    <property type="entry name" value="GGDEF"/>
    <property type="match status" value="1"/>
</dbReference>
<dbReference type="Proteomes" id="UP000763641">
    <property type="component" value="Unassembled WGS sequence"/>
</dbReference>
<dbReference type="InterPro" id="IPR043128">
    <property type="entry name" value="Rev_trsase/Diguanyl_cyclase"/>
</dbReference>
<evidence type="ECO:0000313" key="4">
    <source>
        <dbReference type="Proteomes" id="UP000763641"/>
    </source>
</evidence>
<keyword evidence="4" id="KW-1185">Reference proteome</keyword>
<gene>
    <name evidence="3" type="ORF">ILT43_19035</name>
</gene>
<dbReference type="NCBIfam" id="TIGR00254">
    <property type="entry name" value="GGDEF"/>
    <property type="match status" value="1"/>
</dbReference>
<feature type="domain" description="GGDEF" evidence="2">
    <location>
        <begin position="182"/>
        <end position="315"/>
    </location>
</feature>
<dbReference type="Gene3D" id="3.30.70.270">
    <property type="match status" value="1"/>
</dbReference>
<dbReference type="PANTHER" id="PTHR45138">
    <property type="entry name" value="REGULATORY COMPONENTS OF SENSORY TRANSDUCTION SYSTEM"/>
    <property type="match status" value="1"/>
</dbReference>
<dbReference type="EC" id="2.7.7.65" evidence="1"/>
<accession>A0ABS2DC09</accession>
<evidence type="ECO:0000256" key="1">
    <source>
        <dbReference type="ARBA" id="ARBA00012528"/>
    </source>
</evidence>
<dbReference type="InterPro" id="IPR050469">
    <property type="entry name" value="Diguanylate_Cyclase"/>
</dbReference>
<dbReference type="Pfam" id="PF00990">
    <property type="entry name" value="GGDEF"/>
    <property type="match status" value="1"/>
</dbReference>
<name>A0ABS2DC09_9SPHN</name>
<dbReference type="EMBL" id="JAFEMC010000008">
    <property type="protein sequence ID" value="MBM6578480.1"/>
    <property type="molecule type" value="Genomic_DNA"/>
</dbReference>
<dbReference type="InterPro" id="IPR000160">
    <property type="entry name" value="GGDEF_dom"/>
</dbReference>
<evidence type="ECO:0000313" key="3">
    <source>
        <dbReference type="EMBL" id="MBM6578480.1"/>
    </source>
</evidence>
<dbReference type="InterPro" id="IPR029787">
    <property type="entry name" value="Nucleotide_cyclase"/>
</dbReference>
<reference evidence="3 4" key="1">
    <citation type="submission" date="2020-12" db="EMBL/GenBank/DDBJ databases">
        <title>Sphingomonas sp.</title>
        <authorList>
            <person name="Kim M.K."/>
        </authorList>
    </citation>
    <scope>NUCLEOTIDE SEQUENCE [LARGE SCALE GENOMIC DNA]</scope>
    <source>
        <strain evidence="3 4">BT552</strain>
    </source>
</reference>
<evidence type="ECO:0000259" key="2">
    <source>
        <dbReference type="PROSITE" id="PS50887"/>
    </source>
</evidence>
<protein>
    <recommendedName>
        <fullName evidence="1">diguanylate cyclase</fullName>
        <ecNumber evidence="1">2.7.7.65</ecNumber>
    </recommendedName>
</protein>
<dbReference type="PROSITE" id="PS50887">
    <property type="entry name" value="GGDEF"/>
    <property type="match status" value="1"/>
</dbReference>
<proteinExistence type="predicted"/>
<dbReference type="PANTHER" id="PTHR45138:SF24">
    <property type="entry name" value="DIGUANYLATE CYCLASE DGCC-RELATED"/>
    <property type="match status" value="1"/>
</dbReference>
<comment type="caution">
    <text evidence="3">The sequence shown here is derived from an EMBL/GenBank/DDBJ whole genome shotgun (WGS) entry which is preliminary data.</text>
</comment>
<organism evidence="3 4">
    <name type="scientific">Sphingomonas longa</name>
    <dbReference type="NCBI Taxonomy" id="2778730"/>
    <lineage>
        <taxon>Bacteria</taxon>
        <taxon>Pseudomonadati</taxon>
        <taxon>Pseudomonadota</taxon>
        <taxon>Alphaproteobacteria</taxon>
        <taxon>Sphingomonadales</taxon>
        <taxon>Sphingomonadaceae</taxon>
        <taxon>Sphingomonas</taxon>
    </lineage>
</organism>
<dbReference type="SMART" id="SM00267">
    <property type="entry name" value="GGDEF"/>
    <property type="match status" value="1"/>
</dbReference>
<dbReference type="SUPFAM" id="SSF55073">
    <property type="entry name" value="Nucleotide cyclase"/>
    <property type="match status" value="1"/>
</dbReference>
<sequence>MVDWRKGQHGTSVLAFLNHHRLAHTPEHYAFAHEYLNGADGELRERVDGAVDGGVRLTEDQVQKLMPVGTAHPIAPQLDHLTLRVLDVVGDAMSMSTDLNRELVMASATLLEAPTSEVGRMISAMMQRAEQAEASFAEAGQRARAIRTELAALQTSGQRDPLTGLMNAAGLQTMLAADTAREPACLSLVDIDRLRAVNESHSPAVGDRLLTVVARTLAEQCSGHLLARWEGGTFAILMEGTDLKTAADIVSDACAAIGAREMKVRENDQPLGRIMLSAGVVAMRSRSAGELLEAAQTQLHRAKQHGRDQVAVEGIVIGVSATD</sequence>
<dbReference type="RefSeq" id="WP_204200574.1">
    <property type="nucleotide sequence ID" value="NZ_JAFEMC010000008.1"/>
</dbReference>